<feature type="transmembrane region" description="Helical" evidence="1">
    <location>
        <begin position="121"/>
        <end position="145"/>
    </location>
</feature>
<feature type="transmembrane region" description="Helical" evidence="1">
    <location>
        <begin position="180"/>
        <end position="205"/>
    </location>
</feature>
<keyword evidence="1" id="KW-0812">Transmembrane</keyword>
<evidence type="ECO:0000313" key="2">
    <source>
        <dbReference type="EMBL" id="AMY12162.1"/>
    </source>
</evidence>
<evidence type="ECO:0000256" key="1">
    <source>
        <dbReference type="SAM" id="Phobius"/>
    </source>
</evidence>
<reference evidence="2 3" key="1">
    <citation type="journal article" date="2016" name="Genome Announc.">
        <title>First Complete Genome Sequence of a Subdivision 6 Acidobacterium Strain.</title>
        <authorList>
            <person name="Huang S."/>
            <person name="Vieira S."/>
            <person name="Bunk B."/>
            <person name="Riedel T."/>
            <person name="Sproer C."/>
            <person name="Overmann J."/>
        </authorList>
    </citation>
    <scope>NUCLEOTIDE SEQUENCE [LARGE SCALE GENOMIC DNA]</scope>
    <source>
        <strain evidence="3">DSM 100886 HEG_-6_39</strain>
    </source>
</reference>
<dbReference type="Proteomes" id="UP000076079">
    <property type="component" value="Chromosome"/>
</dbReference>
<feature type="transmembrane region" description="Helical" evidence="1">
    <location>
        <begin position="266"/>
        <end position="288"/>
    </location>
</feature>
<feature type="transmembrane region" description="Helical" evidence="1">
    <location>
        <begin position="300"/>
        <end position="317"/>
    </location>
</feature>
<protein>
    <recommendedName>
        <fullName evidence="4">Glycosyltransferase RgtA/B/C/D-like domain-containing protein</fullName>
    </recommendedName>
</protein>
<feature type="transmembrane region" description="Helical" evidence="1">
    <location>
        <begin position="91"/>
        <end position="115"/>
    </location>
</feature>
<feature type="transmembrane region" description="Helical" evidence="1">
    <location>
        <begin position="217"/>
        <end position="237"/>
    </location>
</feature>
<proteinExistence type="predicted"/>
<dbReference type="AlphaFoldDB" id="A0A143PU97"/>
<reference evidence="3" key="2">
    <citation type="submission" date="2016-04" db="EMBL/GenBank/DDBJ databases">
        <title>First Complete Genome Sequence of a Subdivision 6 Acidobacterium.</title>
        <authorList>
            <person name="Huang S."/>
            <person name="Vieira S."/>
            <person name="Bunk B."/>
            <person name="Riedel T."/>
            <person name="Sproeer C."/>
            <person name="Overmann J."/>
        </authorList>
    </citation>
    <scope>NUCLEOTIDE SEQUENCE [LARGE SCALE GENOMIC DNA]</scope>
    <source>
        <strain evidence="3">DSM 100886 HEG_-6_39</strain>
    </source>
</reference>
<keyword evidence="1" id="KW-0472">Membrane</keyword>
<dbReference type="EMBL" id="CP015136">
    <property type="protein sequence ID" value="AMY12162.1"/>
    <property type="molecule type" value="Genomic_DNA"/>
</dbReference>
<keyword evidence="3" id="KW-1185">Reference proteome</keyword>
<evidence type="ECO:0008006" key="4">
    <source>
        <dbReference type="Google" id="ProtNLM"/>
    </source>
</evidence>
<evidence type="ECO:0000313" key="3">
    <source>
        <dbReference type="Proteomes" id="UP000076079"/>
    </source>
</evidence>
<keyword evidence="1" id="KW-1133">Transmembrane helix</keyword>
<feature type="transmembrane region" description="Helical" evidence="1">
    <location>
        <begin position="6"/>
        <end position="24"/>
    </location>
</feature>
<accession>A0A143PU97</accession>
<sequence>MLGVSRHAWAFCLVAWLGVALWQANPVRVGDGHEHVAVALALARGHGPAFAPDQIPSLEAELRALGPTFANATLAHPDLVGRDGRQDLPHFWLYPLLAAPGVKVALLLGVSPLWGFVGLHAVLLGALCALVLARPAPIWTSLLLLSPLVWWIDKPSPDMLLVSCLAGAMLLWTTRPTVSLILLGVGASQNPGLVLVAALFAAWGSIERPARLMCRRWQTGVFGAALLIALPPAYYLWRLGIPSPLTAATITRWPGLFDALFPFSDVSVGLVVRYPPFVVAVVVAAAWLAWRELSRLREPFIATTGLAALALLWVVGQPVSQNHGGSPDLSRYALWLMPLALPLLQQAGTSTSRVMQHVGLALAALSAAWTLVAFPPSRPEGHLQSTPFAHWLWTRHPMWNDPRPEVFAERESHAEPAVVPTATPGCQKVLLYEGQWPVHCLPQDTPPDECFDTQRFCYANRTATGAGYLFMVEPLRPGVPVVQAEKTWTRATPAVATMRQLVRGLAIGEPEDAMVSLRGLWNVAWLQQWNGQRRAVFYVRNTRPDARIGVRVRHRVLARVIDLNRAVEIATYPIEPDTRHPASIPLPDAAADLAITFEPR</sequence>
<gene>
    <name evidence="2" type="ORF">LuPra_05435</name>
</gene>
<dbReference type="KEGG" id="abac:LuPra_05435"/>
<organism evidence="2 3">
    <name type="scientific">Luteitalea pratensis</name>
    <dbReference type="NCBI Taxonomy" id="1855912"/>
    <lineage>
        <taxon>Bacteria</taxon>
        <taxon>Pseudomonadati</taxon>
        <taxon>Acidobacteriota</taxon>
        <taxon>Vicinamibacteria</taxon>
        <taxon>Vicinamibacterales</taxon>
        <taxon>Vicinamibacteraceae</taxon>
        <taxon>Luteitalea</taxon>
    </lineage>
</organism>
<name>A0A143PU97_LUTPR</name>